<dbReference type="Proteomes" id="UP001472866">
    <property type="component" value="Chromosome 14"/>
</dbReference>
<dbReference type="InterPro" id="IPR001392">
    <property type="entry name" value="Clathrin_mu"/>
</dbReference>
<dbReference type="CDD" id="cd14836">
    <property type="entry name" value="AP2_Mu_N"/>
    <property type="match status" value="1"/>
</dbReference>
<keyword evidence="3 7" id="KW-0653">Protein transport</keyword>
<dbReference type="Gene3D" id="2.60.40.1170">
    <property type="entry name" value="Mu homology domain, subdomain B"/>
    <property type="match status" value="2"/>
</dbReference>
<dbReference type="FunFam" id="3.30.450.60:FF:000002">
    <property type="entry name" value="AP-2 complex subunit mu, putative"/>
    <property type="match status" value="1"/>
</dbReference>
<evidence type="ECO:0000259" key="8">
    <source>
        <dbReference type="PROSITE" id="PS51072"/>
    </source>
</evidence>
<dbReference type="Pfam" id="PF01217">
    <property type="entry name" value="Clat_adaptor_s"/>
    <property type="match status" value="1"/>
</dbReference>
<sequence length="443" mass="49845">MAVPALDALYFLDARGNVIMSRTYREDIGRDMAEVFKKSILENPQSEGTAPVKNLGSCNFLYIKYGNVYVLAITNKNAHAAMCLNFITEMARLMRGYFGSFNEDAIRNNFVLVYELLDEIMDFGYPQILNEQVLKSYITQKGTKVGDSGASGPSASSVNMMAVTGAVAHRREGIKYKKNEVYLDVIEDVNVLIGQQGSVLKADVQGGIVVKSYLSGMPSLKIGLNETSFLQNDSTTSKQVEKLAGRGRKIDLDDVVFHQCVNLTKFKSDNMVTFTPPDGEFQLMKYRATENLHIPFKVIPNIKDMGRSRIEVRVNVKSLYAPRLTAMRLLVKIPVPKYTAKARFELTGGKCKYDSATNMLVWKLKRFPGQENATLFADVELVSTLKERKPWAQPPIQLDFNIPMYTSSGMQVLYLKVWEKSGYDTTKWVRKLTKAGDFSVRCR</sequence>
<organism evidence="9 10">
    <name type="scientific">Chloropicon roscoffensis</name>
    <dbReference type="NCBI Taxonomy" id="1461544"/>
    <lineage>
        <taxon>Eukaryota</taxon>
        <taxon>Viridiplantae</taxon>
        <taxon>Chlorophyta</taxon>
        <taxon>Chloropicophyceae</taxon>
        <taxon>Chloropicales</taxon>
        <taxon>Chloropicaceae</taxon>
        <taxon>Chloropicon</taxon>
    </lineage>
</organism>
<dbReference type="InterPro" id="IPR036168">
    <property type="entry name" value="AP2_Mu_C_sf"/>
</dbReference>
<dbReference type="Pfam" id="PF00928">
    <property type="entry name" value="Adap_comp_sub"/>
    <property type="match status" value="1"/>
</dbReference>
<evidence type="ECO:0000256" key="4">
    <source>
        <dbReference type="ARBA" id="ARBA00023136"/>
    </source>
</evidence>
<dbReference type="SUPFAM" id="SSF64356">
    <property type="entry name" value="SNARE-like"/>
    <property type="match status" value="1"/>
</dbReference>
<dbReference type="GO" id="GO:0006886">
    <property type="term" value="P:intracellular protein transport"/>
    <property type="evidence" value="ECO:0007669"/>
    <property type="project" value="UniProtKB-UniRule"/>
</dbReference>
<feature type="domain" description="MHD" evidence="8">
    <location>
        <begin position="178"/>
        <end position="441"/>
    </location>
</feature>
<name>A0AAX4PI08_9CHLO</name>
<dbReference type="InterPro" id="IPR022775">
    <property type="entry name" value="AP_mu_sigma_su"/>
</dbReference>
<dbReference type="AlphaFoldDB" id="A0AAX4PI08"/>
<dbReference type="EMBL" id="CP151514">
    <property type="protein sequence ID" value="WZN66052.1"/>
    <property type="molecule type" value="Genomic_DNA"/>
</dbReference>
<dbReference type="InterPro" id="IPR028565">
    <property type="entry name" value="MHD"/>
</dbReference>
<reference evidence="9 10" key="1">
    <citation type="submission" date="2024-03" db="EMBL/GenBank/DDBJ databases">
        <title>Complete genome sequence of the green alga Chloropicon roscoffensis RCC1871.</title>
        <authorList>
            <person name="Lemieux C."/>
            <person name="Pombert J.-F."/>
            <person name="Otis C."/>
            <person name="Turmel M."/>
        </authorList>
    </citation>
    <scope>NUCLEOTIDE SEQUENCE [LARGE SCALE GENOMIC DNA]</scope>
    <source>
        <strain evidence="9 10">RCC1871</strain>
    </source>
</reference>
<evidence type="ECO:0000256" key="1">
    <source>
        <dbReference type="ARBA" id="ARBA00022448"/>
    </source>
</evidence>
<evidence type="ECO:0000256" key="6">
    <source>
        <dbReference type="ARBA" id="ARBA00037878"/>
    </source>
</evidence>
<evidence type="ECO:0000256" key="7">
    <source>
        <dbReference type="PIRNR" id="PIRNR005992"/>
    </source>
</evidence>
<comment type="subcellular location">
    <subcellularLocation>
        <location evidence="6">Membrane</location>
        <location evidence="6">Coated pit</location>
    </subcellularLocation>
</comment>
<keyword evidence="2" id="KW-0254">Endocytosis</keyword>
<dbReference type="Gene3D" id="3.30.450.60">
    <property type="match status" value="1"/>
</dbReference>
<accession>A0AAX4PI08</accession>
<evidence type="ECO:0000313" key="10">
    <source>
        <dbReference type="Proteomes" id="UP001472866"/>
    </source>
</evidence>
<dbReference type="GO" id="GO:0006897">
    <property type="term" value="P:endocytosis"/>
    <property type="evidence" value="ECO:0007669"/>
    <property type="project" value="UniProtKB-KW"/>
</dbReference>
<evidence type="ECO:0000256" key="2">
    <source>
        <dbReference type="ARBA" id="ARBA00022583"/>
    </source>
</evidence>
<keyword evidence="10" id="KW-1185">Reference proteome</keyword>
<dbReference type="InterPro" id="IPR011012">
    <property type="entry name" value="Longin-like_dom_sf"/>
</dbReference>
<keyword evidence="4" id="KW-0472">Membrane</keyword>
<dbReference type="PANTHER" id="PTHR10529">
    <property type="entry name" value="AP COMPLEX SUBUNIT MU"/>
    <property type="match status" value="1"/>
</dbReference>
<dbReference type="CDD" id="cd09251">
    <property type="entry name" value="AP-2_Mu2_Cterm"/>
    <property type="match status" value="1"/>
</dbReference>
<proteinExistence type="inferred from homology"/>
<gene>
    <name evidence="9" type="ORF">HKI87_14g76150</name>
</gene>
<evidence type="ECO:0000313" key="9">
    <source>
        <dbReference type="EMBL" id="WZN66052.1"/>
    </source>
</evidence>
<keyword evidence="5" id="KW-0168">Coated pit</keyword>
<evidence type="ECO:0000256" key="5">
    <source>
        <dbReference type="ARBA" id="ARBA00023176"/>
    </source>
</evidence>
<dbReference type="SUPFAM" id="SSF49447">
    <property type="entry name" value="Second domain of Mu2 adaptin subunit (ap50) of ap2 adaptor"/>
    <property type="match status" value="1"/>
</dbReference>
<dbReference type="PIRSF" id="PIRSF005992">
    <property type="entry name" value="Clathrin_mu"/>
    <property type="match status" value="1"/>
</dbReference>
<protein>
    <submittedName>
        <fullName evidence="9">Subunit mu of clathrin/coatomer adator AP-2 complex</fullName>
    </submittedName>
</protein>
<dbReference type="InterPro" id="IPR050431">
    <property type="entry name" value="Adaptor_comp_med_subunit"/>
</dbReference>
<dbReference type="GO" id="GO:0030131">
    <property type="term" value="C:clathrin adaptor complex"/>
    <property type="evidence" value="ECO:0007669"/>
    <property type="project" value="UniProtKB-UniRule"/>
</dbReference>
<dbReference type="PRINTS" id="PR00314">
    <property type="entry name" value="CLATHRINADPT"/>
</dbReference>
<keyword evidence="1 7" id="KW-0813">Transport</keyword>
<evidence type="ECO:0000256" key="3">
    <source>
        <dbReference type="ARBA" id="ARBA00022927"/>
    </source>
</evidence>
<comment type="similarity">
    <text evidence="7">Belongs to the adaptor complexes medium subunit family.</text>
</comment>
<dbReference type="GO" id="GO:0005905">
    <property type="term" value="C:clathrin-coated pit"/>
    <property type="evidence" value="ECO:0007669"/>
    <property type="project" value="UniProtKB-KW"/>
</dbReference>
<dbReference type="PROSITE" id="PS51072">
    <property type="entry name" value="MHD"/>
    <property type="match status" value="1"/>
</dbReference>
<dbReference type="InterPro" id="IPR043512">
    <property type="entry name" value="Mu2_C"/>
</dbReference>
<dbReference type="InterPro" id="IPR043532">
    <property type="entry name" value="AP2_Mu_N"/>
</dbReference>